<evidence type="ECO:0000256" key="5">
    <source>
        <dbReference type="ARBA" id="ARBA00023136"/>
    </source>
</evidence>
<evidence type="ECO:0000313" key="9">
    <source>
        <dbReference type="Proteomes" id="UP001149813"/>
    </source>
</evidence>
<dbReference type="AlphaFoldDB" id="A0A9W7XW57"/>
<feature type="domain" description="Major facilitator superfamily (MFS) profile" evidence="7">
    <location>
        <begin position="42"/>
        <end position="451"/>
    </location>
</feature>
<gene>
    <name evidence="8" type="ORF">LPJ53_003495</name>
</gene>
<dbReference type="InterPro" id="IPR036259">
    <property type="entry name" value="MFS_trans_sf"/>
</dbReference>
<dbReference type="PROSITE" id="PS50850">
    <property type="entry name" value="MFS"/>
    <property type="match status" value="1"/>
</dbReference>
<evidence type="ECO:0000259" key="7">
    <source>
        <dbReference type="PROSITE" id="PS50850"/>
    </source>
</evidence>
<dbReference type="PANTHER" id="PTHR43791">
    <property type="entry name" value="PERMEASE-RELATED"/>
    <property type="match status" value="1"/>
</dbReference>
<feature type="transmembrane region" description="Helical" evidence="6">
    <location>
        <begin position="332"/>
        <end position="350"/>
    </location>
</feature>
<keyword evidence="2" id="KW-0813">Transport</keyword>
<dbReference type="GO" id="GO:0022857">
    <property type="term" value="F:transmembrane transporter activity"/>
    <property type="evidence" value="ECO:0007669"/>
    <property type="project" value="InterPro"/>
</dbReference>
<feature type="transmembrane region" description="Helical" evidence="6">
    <location>
        <begin position="269"/>
        <end position="294"/>
    </location>
</feature>
<evidence type="ECO:0000256" key="4">
    <source>
        <dbReference type="ARBA" id="ARBA00022989"/>
    </source>
</evidence>
<sequence>MSDKGTEGVVQSMYKPALDDQLPPETERRLRKSYLLKTDLHLLPPAFAMYFFSVIDRNNIGNAKVAGMDKYLGLQGEQFNWIVSAFFFTYIFCEVPSNLCLRRFGARFWLPSIALCWSILVGCMAAAKSYGALITVRVLMGVFEAGYVPGFIYVTSFWYTRKQQAPRIALFFSAGVFAGIWAGPLAARLQSIKGSLQGYQYIFIIEACITVVIAAVMLLVIQNYPETATFLTEEERAYALRMLAEDKVSSYRAAYHPRQVVKALSDWTVWGYAIIFWASATGGATQAIFGPTLIAAMGYTSTRAQILSAVPSACGFVSQLISMFLPRLYPRFSVWIMLFSGLACAFYAIIASVENIHVRFAFLCLSNFALSPNMPLVSVWMSNNVLGVTKKGVASACTVMFGGISGLIGAHIYRDKDSPQYRFGHIFVCVCNAVIFLVALSLNLYFRWENKRRDREDIDMDCSTLSEDAIDQMGDSRPDHRYTW</sequence>
<feature type="transmembrane region" description="Helical" evidence="6">
    <location>
        <begin position="168"/>
        <end position="187"/>
    </location>
</feature>
<organism evidence="8 9">
    <name type="scientific">Coemansia erecta</name>
    <dbReference type="NCBI Taxonomy" id="147472"/>
    <lineage>
        <taxon>Eukaryota</taxon>
        <taxon>Fungi</taxon>
        <taxon>Fungi incertae sedis</taxon>
        <taxon>Zoopagomycota</taxon>
        <taxon>Kickxellomycotina</taxon>
        <taxon>Kickxellomycetes</taxon>
        <taxon>Kickxellales</taxon>
        <taxon>Kickxellaceae</taxon>
        <taxon>Coemansia</taxon>
    </lineage>
</organism>
<evidence type="ECO:0000256" key="1">
    <source>
        <dbReference type="ARBA" id="ARBA00004141"/>
    </source>
</evidence>
<evidence type="ECO:0000256" key="3">
    <source>
        <dbReference type="ARBA" id="ARBA00022692"/>
    </source>
</evidence>
<evidence type="ECO:0000256" key="6">
    <source>
        <dbReference type="SAM" id="Phobius"/>
    </source>
</evidence>
<keyword evidence="9" id="KW-1185">Reference proteome</keyword>
<feature type="transmembrane region" description="Helical" evidence="6">
    <location>
        <begin position="393"/>
        <end position="413"/>
    </location>
</feature>
<dbReference type="OrthoDB" id="3639251at2759"/>
<protein>
    <recommendedName>
        <fullName evidence="7">Major facilitator superfamily (MFS) profile domain-containing protein</fullName>
    </recommendedName>
</protein>
<evidence type="ECO:0000256" key="2">
    <source>
        <dbReference type="ARBA" id="ARBA00022448"/>
    </source>
</evidence>
<feature type="transmembrane region" description="Helical" evidence="6">
    <location>
        <begin position="425"/>
        <end position="446"/>
    </location>
</feature>
<feature type="transmembrane region" description="Helical" evidence="6">
    <location>
        <begin position="356"/>
        <end position="381"/>
    </location>
</feature>
<dbReference type="SUPFAM" id="SSF103473">
    <property type="entry name" value="MFS general substrate transporter"/>
    <property type="match status" value="1"/>
</dbReference>
<dbReference type="Proteomes" id="UP001149813">
    <property type="component" value="Unassembled WGS sequence"/>
</dbReference>
<proteinExistence type="predicted"/>
<feature type="transmembrane region" description="Helical" evidence="6">
    <location>
        <begin position="79"/>
        <end position="101"/>
    </location>
</feature>
<dbReference type="EMBL" id="JANBOJ010000133">
    <property type="protein sequence ID" value="KAJ1722056.1"/>
    <property type="molecule type" value="Genomic_DNA"/>
</dbReference>
<keyword evidence="3 6" id="KW-0812">Transmembrane</keyword>
<dbReference type="PANTHER" id="PTHR43791:SF36">
    <property type="entry name" value="TRANSPORTER, PUTATIVE (AFU_ORTHOLOGUE AFUA_6G08340)-RELATED"/>
    <property type="match status" value="1"/>
</dbReference>
<feature type="transmembrane region" description="Helical" evidence="6">
    <location>
        <begin position="199"/>
        <end position="221"/>
    </location>
</feature>
<comment type="caution">
    <text evidence="8">The sequence shown here is derived from an EMBL/GenBank/DDBJ whole genome shotgun (WGS) entry which is preliminary data.</text>
</comment>
<accession>A0A9W7XW57</accession>
<keyword evidence="5 6" id="KW-0472">Membrane</keyword>
<comment type="subcellular location">
    <subcellularLocation>
        <location evidence="1">Membrane</location>
        <topology evidence="1">Multi-pass membrane protein</topology>
    </subcellularLocation>
</comment>
<dbReference type="InterPro" id="IPR011701">
    <property type="entry name" value="MFS"/>
</dbReference>
<dbReference type="Gene3D" id="1.20.1250.20">
    <property type="entry name" value="MFS general substrate transporter like domains"/>
    <property type="match status" value="2"/>
</dbReference>
<dbReference type="FunFam" id="1.20.1250.20:FF:000018">
    <property type="entry name" value="MFS transporter permease"/>
    <property type="match status" value="1"/>
</dbReference>
<dbReference type="Pfam" id="PF07690">
    <property type="entry name" value="MFS_1"/>
    <property type="match status" value="1"/>
</dbReference>
<name>A0A9W7XW57_9FUNG</name>
<reference evidence="8" key="1">
    <citation type="submission" date="2022-07" db="EMBL/GenBank/DDBJ databases">
        <title>Phylogenomic reconstructions and comparative analyses of Kickxellomycotina fungi.</title>
        <authorList>
            <person name="Reynolds N.K."/>
            <person name="Stajich J.E."/>
            <person name="Barry K."/>
            <person name="Grigoriev I.V."/>
            <person name="Crous P."/>
            <person name="Smith M.E."/>
        </authorList>
    </citation>
    <scope>NUCLEOTIDE SEQUENCE</scope>
    <source>
        <strain evidence="8">NBRC 32514</strain>
    </source>
</reference>
<keyword evidence="4 6" id="KW-1133">Transmembrane helix</keyword>
<dbReference type="InterPro" id="IPR020846">
    <property type="entry name" value="MFS_dom"/>
</dbReference>
<evidence type="ECO:0000313" key="8">
    <source>
        <dbReference type="EMBL" id="KAJ1722056.1"/>
    </source>
</evidence>
<feature type="transmembrane region" description="Helical" evidence="6">
    <location>
        <begin position="108"/>
        <end position="127"/>
    </location>
</feature>
<feature type="transmembrane region" description="Helical" evidence="6">
    <location>
        <begin position="133"/>
        <end position="156"/>
    </location>
</feature>
<dbReference type="GO" id="GO:0016020">
    <property type="term" value="C:membrane"/>
    <property type="evidence" value="ECO:0007669"/>
    <property type="project" value="UniProtKB-SubCell"/>
</dbReference>
<feature type="transmembrane region" description="Helical" evidence="6">
    <location>
        <begin position="306"/>
        <end position="325"/>
    </location>
</feature>